<sequence length="111" mass="12527">MHGRSDSLVDGSSQLTLSPIQEKSGAHTMLEMSGQYMDGFPRYQNDLSEKNRGAYSNSVRPTGVHMSLYICFIISSHWLRLPFRFRLVVKVLSLLNMTMTVEKTVVADSVE</sequence>
<name>A0AAE1CLV2_9GAST</name>
<proteinExistence type="predicted"/>
<accession>A0AAE1CLV2</accession>
<dbReference type="Proteomes" id="UP001283361">
    <property type="component" value="Unassembled WGS sequence"/>
</dbReference>
<organism evidence="1 2">
    <name type="scientific">Elysia crispata</name>
    <name type="common">lettuce slug</name>
    <dbReference type="NCBI Taxonomy" id="231223"/>
    <lineage>
        <taxon>Eukaryota</taxon>
        <taxon>Metazoa</taxon>
        <taxon>Spiralia</taxon>
        <taxon>Lophotrochozoa</taxon>
        <taxon>Mollusca</taxon>
        <taxon>Gastropoda</taxon>
        <taxon>Heterobranchia</taxon>
        <taxon>Euthyneura</taxon>
        <taxon>Panpulmonata</taxon>
        <taxon>Sacoglossa</taxon>
        <taxon>Placobranchoidea</taxon>
        <taxon>Plakobranchidae</taxon>
        <taxon>Elysia</taxon>
    </lineage>
</organism>
<keyword evidence="2" id="KW-1185">Reference proteome</keyword>
<gene>
    <name evidence="1" type="ORF">RRG08_030886</name>
</gene>
<comment type="caution">
    <text evidence="1">The sequence shown here is derived from an EMBL/GenBank/DDBJ whole genome shotgun (WGS) entry which is preliminary data.</text>
</comment>
<dbReference type="AlphaFoldDB" id="A0AAE1CLV2"/>
<dbReference type="EMBL" id="JAWDGP010007673">
    <property type="protein sequence ID" value="KAK3709209.1"/>
    <property type="molecule type" value="Genomic_DNA"/>
</dbReference>
<protein>
    <submittedName>
        <fullName evidence="1">Uncharacterized protein</fullName>
    </submittedName>
</protein>
<evidence type="ECO:0000313" key="2">
    <source>
        <dbReference type="Proteomes" id="UP001283361"/>
    </source>
</evidence>
<evidence type="ECO:0000313" key="1">
    <source>
        <dbReference type="EMBL" id="KAK3709209.1"/>
    </source>
</evidence>
<reference evidence="1" key="1">
    <citation type="journal article" date="2023" name="G3 (Bethesda)">
        <title>A reference genome for the long-term kleptoplast-retaining sea slug Elysia crispata morphotype clarki.</title>
        <authorList>
            <person name="Eastman K.E."/>
            <person name="Pendleton A.L."/>
            <person name="Shaikh M.A."/>
            <person name="Suttiyut T."/>
            <person name="Ogas R."/>
            <person name="Tomko P."/>
            <person name="Gavelis G."/>
            <person name="Widhalm J.R."/>
            <person name="Wisecaver J.H."/>
        </authorList>
    </citation>
    <scope>NUCLEOTIDE SEQUENCE</scope>
    <source>
        <strain evidence="1">ECLA1</strain>
    </source>
</reference>